<dbReference type="Gene3D" id="1.10.472.10">
    <property type="entry name" value="Cyclin-like"/>
    <property type="match status" value="2"/>
</dbReference>
<gene>
    <name evidence="9" type="primary">LOC111591858</name>
</gene>
<dbReference type="SMART" id="SM01332">
    <property type="entry name" value="Cyclin_C"/>
    <property type="match status" value="1"/>
</dbReference>
<dbReference type="InterPro" id="IPR013763">
    <property type="entry name" value="Cyclin-like_dom"/>
</dbReference>
<dbReference type="GO" id="GO:0000278">
    <property type="term" value="P:mitotic cell cycle"/>
    <property type="evidence" value="ECO:0007669"/>
    <property type="project" value="UniProtKB-ARBA"/>
</dbReference>
<dbReference type="InterPro" id="IPR039361">
    <property type="entry name" value="Cyclin"/>
</dbReference>
<organism evidence="8 9">
    <name type="scientific">Drosophila hydei</name>
    <name type="common">Fruit fly</name>
    <dbReference type="NCBI Taxonomy" id="7224"/>
    <lineage>
        <taxon>Eukaryota</taxon>
        <taxon>Metazoa</taxon>
        <taxon>Ecdysozoa</taxon>
        <taxon>Arthropoda</taxon>
        <taxon>Hexapoda</taxon>
        <taxon>Insecta</taxon>
        <taxon>Pterygota</taxon>
        <taxon>Neoptera</taxon>
        <taxon>Endopterygota</taxon>
        <taxon>Diptera</taxon>
        <taxon>Brachycera</taxon>
        <taxon>Muscomorpha</taxon>
        <taxon>Ephydroidea</taxon>
        <taxon>Drosophilidae</taxon>
        <taxon>Drosophila</taxon>
    </lineage>
</organism>
<dbReference type="Proteomes" id="UP000504633">
    <property type="component" value="Unplaced"/>
</dbReference>
<dbReference type="GO" id="GO:0005634">
    <property type="term" value="C:nucleus"/>
    <property type="evidence" value="ECO:0007669"/>
    <property type="project" value="UniProtKB-ARBA"/>
</dbReference>
<dbReference type="CDD" id="cd20504">
    <property type="entry name" value="CYCLIN_CCNA_rpt1"/>
    <property type="match status" value="1"/>
</dbReference>
<dbReference type="InterPro" id="IPR036915">
    <property type="entry name" value="Cyclin-like_sf"/>
</dbReference>
<evidence type="ECO:0000256" key="3">
    <source>
        <dbReference type="ARBA" id="ARBA00023306"/>
    </source>
</evidence>
<feature type="region of interest" description="Disordered" evidence="5">
    <location>
        <begin position="1"/>
        <end position="29"/>
    </location>
</feature>
<reference evidence="9" key="1">
    <citation type="submission" date="2025-08" db="UniProtKB">
        <authorList>
            <consortium name="RefSeq"/>
        </authorList>
    </citation>
    <scope>IDENTIFICATION</scope>
    <source>
        <strain evidence="9">15085-1641.00</strain>
        <tissue evidence="9">Whole body</tissue>
    </source>
</reference>
<protein>
    <submittedName>
        <fullName evidence="9">G2/mitotic-specific cyclin-A</fullName>
    </submittedName>
</protein>
<dbReference type="PROSITE" id="PS00292">
    <property type="entry name" value="CYCLINS"/>
    <property type="match status" value="1"/>
</dbReference>
<keyword evidence="2 4" id="KW-0195">Cyclin</keyword>
<evidence type="ECO:0000256" key="4">
    <source>
        <dbReference type="RuleBase" id="RU000383"/>
    </source>
</evidence>
<dbReference type="OrthoDB" id="5590282at2759"/>
<dbReference type="PANTHER" id="PTHR10177">
    <property type="entry name" value="CYCLINS"/>
    <property type="match status" value="1"/>
</dbReference>
<feature type="domain" description="Cyclin-like" evidence="6">
    <location>
        <begin position="366"/>
        <end position="448"/>
    </location>
</feature>
<dbReference type="Pfam" id="PF02984">
    <property type="entry name" value="Cyclin_C"/>
    <property type="match status" value="1"/>
</dbReference>
<sequence>MASFQIHRDNTEKENPGMPSLKEKSSLLHGAGGKQPLAVIGGKEKALAPRANLVVLNTNNNHGNVQRGNPVPSAKMGFREVAKVKVDENACFGATKKSNVVPVVEQFKTFSVYEDNNHTQVQLQIGSKVLSNVADKENIKGVDQNLDQVRKEFAIDHAYNLDGTPMSVTDVQSPMSVDRSMAETSIISAEITDNSQVEDMADLKSDANISLMENIVLPRNDRQRFYEVVQYQHDILENFRESEKKHRPKPQYMRRQTDINHSMRTILVDWLVEVAEEYKLDTETLYLSVSYLDRFLSQMSVKRAKLQLVGTAAMYIASKYEEIYPPDVGEFVFLTDDSYTKAQVLRMENVFLKILSFNLCTPTPYVFINTYAVLCDMPEKLKYMTLYICELSLLEGESYMQYLPSLISAASLAFARHILGLPMWTAQLEEITTYSLDQLKHVIVPLCKTHKAARELSTQAIREKYNRDKYKKVASIQPIELSQSEMEKIVQDYKAASKCQAEEQQPDNDMKSKVNLFYKF</sequence>
<comment type="similarity">
    <text evidence="4">Belongs to the cyclin family.</text>
</comment>
<proteinExistence type="inferred from homology"/>
<accession>A0A6J1L614</accession>
<dbReference type="GeneID" id="111591858"/>
<dbReference type="AlphaFoldDB" id="A0A6J1L614"/>
<evidence type="ECO:0000313" key="8">
    <source>
        <dbReference type="Proteomes" id="UP000504633"/>
    </source>
</evidence>
<dbReference type="FunFam" id="1.10.472.10:FF:000001">
    <property type="entry name" value="G2/mitotic-specific cyclin"/>
    <property type="match status" value="1"/>
</dbReference>
<feature type="domain" description="Cyclin C-terminal" evidence="7">
    <location>
        <begin position="362"/>
        <end position="479"/>
    </location>
</feature>
<keyword evidence="1" id="KW-0132">Cell division</keyword>
<dbReference type="KEGG" id="dhe:111591858"/>
<evidence type="ECO:0000256" key="5">
    <source>
        <dbReference type="SAM" id="MobiDB-lite"/>
    </source>
</evidence>
<evidence type="ECO:0000256" key="2">
    <source>
        <dbReference type="ARBA" id="ARBA00023127"/>
    </source>
</evidence>
<evidence type="ECO:0000259" key="6">
    <source>
        <dbReference type="SMART" id="SM00385"/>
    </source>
</evidence>
<name>A0A6J1L614_DROHY</name>
<feature type="domain" description="Cyclin-like" evidence="6">
    <location>
        <begin position="269"/>
        <end position="353"/>
    </location>
</feature>
<dbReference type="RefSeq" id="XP_023159508.1">
    <property type="nucleotide sequence ID" value="XM_023303740.2"/>
</dbReference>
<dbReference type="SMART" id="SM00385">
    <property type="entry name" value="CYCLIN"/>
    <property type="match status" value="2"/>
</dbReference>
<keyword evidence="8" id="KW-1185">Reference proteome</keyword>
<evidence type="ECO:0000256" key="1">
    <source>
        <dbReference type="ARBA" id="ARBA00022618"/>
    </source>
</evidence>
<feature type="compositionally biased region" description="Basic and acidic residues" evidence="5">
    <location>
        <begin position="1"/>
        <end position="26"/>
    </location>
</feature>
<dbReference type="SUPFAM" id="SSF47954">
    <property type="entry name" value="Cyclin-like"/>
    <property type="match status" value="2"/>
</dbReference>
<evidence type="ECO:0000259" key="7">
    <source>
        <dbReference type="SMART" id="SM01332"/>
    </source>
</evidence>
<evidence type="ECO:0000313" key="9">
    <source>
        <dbReference type="RefSeq" id="XP_023159508.1"/>
    </source>
</evidence>
<dbReference type="OMA" id="RANPRYM"/>
<dbReference type="InterPro" id="IPR004367">
    <property type="entry name" value="Cyclin_C-dom"/>
</dbReference>
<dbReference type="GO" id="GO:0051301">
    <property type="term" value="P:cell division"/>
    <property type="evidence" value="ECO:0007669"/>
    <property type="project" value="UniProtKB-KW"/>
</dbReference>
<dbReference type="InterPro" id="IPR006671">
    <property type="entry name" value="Cyclin_N"/>
</dbReference>
<dbReference type="InterPro" id="IPR048258">
    <property type="entry name" value="Cyclins_cyclin-box"/>
</dbReference>
<keyword evidence="3" id="KW-0131">Cell cycle</keyword>
<dbReference type="Pfam" id="PF00134">
    <property type="entry name" value="Cyclin_N"/>
    <property type="match status" value="1"/>
</dbReference>